<evidence type="ECO:0000259" key="3">
    <source>
        <dbReference type="Pfam" id="PF14343"/>
    </source>
</evidence>
<evidence type="ECO:0000313" key="4">
    <source>
        <dbReference type="EMBL" id="MBM7615957.1"/>
    </source>
</evidence>
<evidence type="ECO:0000256" key="1">
    <source>
        <dbReference type="SAM" id="SignalP"/>
    </source>
</evidence>
<dbReference type="InterPro" id="IPR025748">
    <property type="entry name" value="PrcB_C_dom"/>
</dbReference>
<keyword evidence="1" id="KW-0732">Signal</keyword>
<proteinExistence type="predicted"/>
<dbReference type="InterPro" id="IPR018911">
    <property type="entry name" value="Gmad2_Ig-like_dom"/>
</dbReference>
<evidence type="ECO:0000313" key="5">
    <source>
        <dbReference type="Proteomes" id="UP001314796"/>
    </source>
</evidence>
<dbReference type="Proteomes" id="UP001314796">
    <property type="component" value="Unassembled WGS sequence"/>
</dbReference>
<accession>A0ABS2NSV7</accession>
<dbReference type="RefSeq" id="WP_204403724.1">
    <property type="nucleotide sequence ID" value="NZ_JAFBEE010000021.1"/>
</dbReference>
<dbReference type="Pfam" id="PF10648">
    <property type="entry name" value="Gmad2"/>
    <property type="match status" value="1"/>
</dbReference>
<keyword evidence="5" id="KW-1185">Reference proteome</keyword>
<sequence>MKKILSLLLGIFLSVNILGCQPKNEATPTPPVDNPPVVAEYPYDKLQEGDITGVEVLKNGEKSKVIEDEVVLQEIVSLIQDAEFFEVNKDQPGEVQLGMVLYLQQEILESNQISVSYVGGGNKLAIGPNGQEYLIESQELVNYIQDYQLGKIVMVEEKDISEGARAWFGQFLQEKGAYIYQHPDATYVKVVTEQKPTGGYRIHLRAFEEVEYPRQIIIEIKKPGANELVTEAITFPTAYFKIESDQADQYEIKTTDGEVYQSENKLIFAGLEAPQENSKIDNPVRMKGKIIAFEGAFVVRILDKDGKLIHEENLQADHGGPNWGTFDVEIGYPEPTTPQGSIELGEYSAKDGTYQLREKIEVRFK</sequence>
<feature type="domain" description="Bacterial spore germination immunoglobulin-like" evidence="2">
    <location>
        <begin position="272"/>
        <end position="352"/>
    </location>
</feature>
<evidence type="ECO:0000259" key="2">
    <source>
        <dbReference type="Pfam" id="PF10648"/>
    </source>
</evidence>
<evidence type="ECO:0008006" key="6">
    <source>
        <dbReference type="Google" id="ProtNLM"/>
    </source>
</evidence>
<reference evidence="4 5" key="1">
    <citation type="submission" date="2021-01" db="EMBL/GenBank/DDBJ databases">
        <title>Genomic Encyclopedia of Type Strains, Phase IV (KMG-IV): sequencing the most valuable type-strain genomes for metagenomic binning, comparative biology and taxonomic classification.</title>
        <authorList>
            <person name="Goeker M."/>
        </authorList>
    </citation>
    <scope>NUCLEOTIDE SEQUENCE [LARGE SCALE GENOMIC DNA]</scope>
    <source>
        <strain evidence="4 5">DSM 25890</strain>
    </source>
</reference>
<comment type="caution">
    <text evidence="4">The sequence shown here is derived from an EMBL/GenBank/DDBJ whole genome shotgun (WGS) entry which is preliminary data.</text>
</comment>
<dbReference type="EMBL" id="JAFBEE010000021">
    <property type="protein sequence ID" value="MBM7615957.1"/>
    <property type="molecule type" value="Genomic_DNA"/>
</dbReference>
<protein>
    <recommendedName>
        <fullName evidence="6">Bacterial spore germination immunoglobulin-like domain-containing protein</fullName>
    </recommendedName>
</protein>
<feature type="signal peptide" evidence="1">
    <location>
        <begin position="1"/>
        <end position="19"/>
    </location>
</feature>
<name>A0ABS2NSV7_9FIRM</name>
<feature type="chain" id="PRO_5045913107" description="Bacterial spore germination immunoglobulin-like domain-containing protein" evidence="1">
    <location>
        <begin position="20"/>
        <end position="365"/>
    </location>
</feature>
<feature type="domain" description="PrcB C-terminal" evidence="3">
    <location>
        <begin position="186"/>
        <end position="242"/>
    </location>
</feature>
<gene>
    <name evidence="4" type="ORF">JOC73_002533</name>
</gene>
<dbReference type="Pfam" id="PF14343">
    <property type="entry name" value="PrcB_C"/>
    <property type="match status" value="1"/>
</dbReference>
<organism evidence="4 5">
    <name type="scientific">Alkaliphilus hydrothermalis</name>
    <dbReference type="NCBI Taxonomy" id="1482730"/>
    <lineage>
        <taxon>Bacteria</taxon>
        <taxon>Bacillati</taxon>
        <taxon>Bacillota</taxon>
        <taxon>Clostridia</taxon>
        <taxon>Peptostreptococcales</taxon>
        <taxon>Natronincolaceae</taxon>
        <taxon>Alkaliphilus</taxon>
    </lineage>
</organism>